<protein>
    <submittedName>
        <fullName evidence="1">Uncharacterized protein</fullName>
    </submittedName>
</protein>
<proteinExistence type="predicted"/>
<gene>
    <name evidence="1" type="ORF">LCGC14_1076740</name>
</gene>
<accession>A0A0F9N3Z1</accession>
<comment type="caution">
    <text evidence="1">The sequence shown here is derived from an EMBL/GenBank/DDBJ whole genome shotgun (WGS) entry which is preliminary data.</text>
</comment>
<name>A0A0F9N3Z1_9ZZZZ</name>
<sequence>MKKMKKSRKKIKLTKKVIVLMICKKHEEYKATYPPKLDCLVCWKIYATRMQRSNMVLKIKLKELKNAWRR</sequence>
<organism evidence="1">
    <name type="scientific">marine sediment metagenome</name>
    <dbReference type="NCBI Taxonomy" id="412755"/>
    <lineage>
        <taxon>unclassified sequences</taxon>
        <taxon>metagenomes</taxon>
        <taxon>ecological metagenomes</taxon>
    </lineage>
</organism>
<evidence type="ECO:0000313" key="1">
    <source>
        <dbReference type="EMBL" id="KKN06482.1"/>
    </source>
</evidence>
<dbReference type="AlphaFoldDB" id="A0A0F9N3Z1"/>
<dbReference type="EMBL" id="LAZR01004686">
    <property type="protein sequence ID" value="KKN06482.1"/>
    <property type="molecule type" value="Genomic_DNA"/>
</dbReference>
<reference evidence="1" key="1">
    <citation type="journal article" date="2015" name="Nature">
        <title>Complex archaea that bridge the gap between prokaryotes and eukaryotes.</title>
        <authorList>
            <person name="Spang A."/>
            <person name="Saw J.H."/>
            <person name="Jorgensen S.L."/>
            <person name="Zaremba-Niedzwiedzka K."/>
            <person name="Martijn J."/>
            <person name="Lind A.E."/>
            <person name="van Eijk R."/>
            <person name="Schleper C."/>
            <person name="Guy L."/>
            <person name="Ettema T.J."/>
        </authorList>
    </citation>
    <scope>NUCLEOTIDE SEQUENCE</scope>
</reference>